<dbReference type="EMBL" id="UYYB01148204">
    <property type="protein sequence ID" value="VDM85986.1"/>
    <property type="molecule type" value="Genomic_DNA"/>
</dbReference>
<keyword evidence="2" id="KW-1185">Reference proteome</keyword>
<proteinExistence type="predicted"/>
<gene>
    <name evidence="1" type="ORF">SVUK_LOCUS20984</name>
</gene>
<feature type="non-terminal residue" evidence="1">
    <location>
        <position position="1"/>
    </location>
</feature>
<dbReference type="OrthoDB" id="411991at2759"/>
<sequence length="104" mass="11928">VERAHLNNLQHSISKSDVADAFVFREADRFKQAMERWEKDGITGVIDHVANITEDSKLWPIARLSRGVLRVRNGVANVASRVLPTMGQDRIEELLQRYVTTLNW</sequence>
<dbReference type="Proteomes" id="UP000270094">
    <property type="component" value="Unassembled WGS sequence"/>
</dbReference>
<evidence type="ECO:0000313" key="1">
    <source>
        <dbReference type="EMBL" id="VDM85986.1"/>
    </source>
</evidence>
<accession>A0A3P7JRI9</accession>
<dbReference type="AlphaFoldDB" id="A0A3P7JRI9"/>
<evidence type="ECO:0000313" key="2">
    <source>
        <dbReference type="Proteomes" id="UP000270094"/>
    </source>
</evidence>
<reference evidence="1 2" key="1">
    <citation type="submission" date="2018-11" db="EMBL/GenBank/DDBJ databases">
        <authorList>
            <consortium name="Pathogen Informatics"/>
        </authorList>
    </citation>
    <scope>NUCLEOTIDE SEQUENCE [LARGE SCALE GENOMIC DNA]</scope>
</reference>
<organism evidence="1 2">
    <name type="scientific">Strongylus vulgaris</name>
    <name type="common">Blood worm</name>
    <dbReference type="NCBI Taxonomy" id="40348"/>
    <lineage>
        <taxon>Eukaryota</taxon>
        <taxon>Metazoa</taxon>
        <taxon>Ecdysozoa</taxon>
        <taxon>Nematoda</taxon>
        <taxon>Chromadorea</taxon>
        <taxon>Rhabditida</taxon>
        <taxon>Rhabditina</taxon>
        <taxon>Rhabditomorpha</taxon>
        <taxon>Strongyloidea</taxon>
        <taxon>Strongylidae</taxon>
        <taxon>Strongylus</taxon>
    </lineage>
</organism>
<name>A0A3P7JRI9_STRVU</name>
<protein>
    <submittedName>
        <fullName evidence="1">Uncharacterized protein</fullName>
    </submittedName>
</protein>